<dbReference type="GO" id="GO:0020037">
    <property type="term" value="F:heme binding"/>
    <property type="evidence" value="ECO:0007669"/>
    <property type="project" value="InterPro"/>
</dbReference>
<dbReference type="InterPro" id="IPR044203">
    <property type="entry name" value="GlbO/GLB3-like"/>
</dbReference>
<comment type="caution">
    <text evidence="6">The sequence shown here is derived from an EMBL/GenBank/DDBJ whole genome shotgun (WGS) entry which is preliminary data.</text>
</comment>
<evidence type="ECO:0000256" key="1">
    <source>
        <dbReference type="ARBA" id="ARBA00022448"/>
    </source>
</evidence>
<dbReference type="AlphaFoldDB" id="A0A1E3GZL1"/>
<dbReference type="RefSeq" id="WP_069307714.1">
    <property type="nucleotide sequence ID" value="NZ_MCRJ01000095.1"/>
</dbReference>
<keyword evidence="1" id="KW-0813">Transport</keyword>
<keyword evidence="2" id="KW-0349">Heme</keyword>
<dbReference type="PANTHER" id="PTHR47366:SF1">
    <property type="entry name" value="TWO-ON-TWO HEMOGLOBIN-3"/>
    <property type="match status" value="1"/>
</dbReference>
<keyword evidence="7" id="KW-1185">Reference proteome</keyword>
<proteinExistence type="inferred from homology"/>
<dbReference type="InterPro" id="IPR001486">
    <property type="entry name" value="Hemoglobin_trunc"/>
</dbReference>
<dbReference type="Proteomes" id="UP000094622">
    <property type="component" value="Unassembled WGS sequence"/>
</dbReference>
<dbReference type="InterPro" id="IPR009050">
    <property type="entry name" value="Globin-like_sf"/>
</dbReference>
<dbReference type="PATRIC" id="fig|1439726.3.peg.3509"/>
<comment type="similarity">
    <text evidence="5">Belongs to the truncated hemoglobin family. Group II subfamily.</text>
</comment>
<evidence type="ECO:0000256" key="5">
    <source>
        <dbReference type="ARBA" id="ARBA00034496"/>
    </source>
</evidence>
<dbReference type="SUPFAM" id="SSF46458">
    <property type="entry name" value="Globin-like"/>
    <property type="match status" value="1"/>
</dbReference>
<keyword evidence="4" id="KW-0408">Iron</keyword>
<evidence type="ECO:0000256" key="2">
    <source>
        <dbReference type="ARBA" id="ARBA00022617"/>
    </source>
</evidence>
<sequence length="135" mass="15150">MTDGTGGEVRRITLYEAIGGEAVVDRLTRRFYELMDRLPEAAACRAIHPESLEGSREKLFMYLTGWLGGPPLFTAKFGAPMLRARHLPFAVDADARDGWLVCFNQALDETVTHPEVRAMIRDNVTKLAFHMQNKG</sequence>
<reference evidence="6 7" key="1">
    <citation type="submission" date="2016-07" db="EMBL/GenBank/DDBJ databases">
        <title>Draft Genome Sequence of Methylobrevis pamukkalensis PK2.</title>
        <authorList>
            <person name="Vasilenko O.V."/>
            <person name="Doronina N.V."/>
            <person name="Shmareva M.N."/>
            <person name="Tarlachkov S.V."/>
            <person name="Mustakhimov I."/>
            <person name="Trotsenko Y.A."/>
        </authorList>
    </citation>
    <scope>NUCLEOTIDE SEQUENCE [LARGE SCALE GENOMIC DNA]</scope>
    <source>
        <strain evidence="6 7">PK2</strain>
    </source>
</reference>
<evidence type="ECO:0000313" key="6">
    <source>
        <dbReference type="EMBL" id="ODN69355.1"/>
    </source>
</evidence>
<keyword evidence="3" id="KW-0479">Metal-binding</keyword>
<protein>
    <submittedName>
        <fullName evidence="6">Group 2 truncated hemoglobin YjbI</fullName>
    </submittedName>
</protein>
<dbReference type="Gene3D" id="1.10.490.10">
    <property type="entry name" value="Globins"/>
    <property type="match status" value="1"/>
</dbReference>
<dbReference type="GO" id="GO:0019825">
    <property type="term" value="F:oxygen binding"/>
    <property type="evidence" value="ECO:0007669"/>
    <property type="project" value="InterPro"/>
</dbReference>
<dbReference type="GO" id="GO:0005344">
    <property type="term" value="F:oxygen carrier activity"/>
    <property type="evidence" value="ECO:0007669"/>
    <property type="project" value="InterPro"/>
</dbReference>
<dbReference type="PANTHER" id="PTHR47366">
    <property type="entry name" value="TWO-ON-TWO HEMOGLOBIN-3"/>
    <property type="match status" value="1"/>
</dbReference>
<dbReference type="Pfam" id="PF01152">
    <property type="entry name" value="Bac_globin"/>
    <property type="match status" value="1"/>
</dbReference>
<name>A0A1E3GZL1_9HYPH</name>
<dbReference type="GO" id="GO:0046872">
    <property type="term" value="F:metal ion binding"/>
    <property type="evidence" value="ECO:0007669"/>
    <property type="project" value="UniProtKB-KW"/>
</dbReference>
<evidence type="ECO:0000256" key="4">
    <source>
        <dbReference type="ARBA" id="ARBA00023004"/>
    </source>
</evidence>
<accession>A0A1E3GZL1</accession>
<organism evidence="6 7">
    <name type="scientific">Methylobrevis pamukkalensis</name>
    <dbReference type="NCBI Taxonomy" id="1439726"/>
    <lineage>
        <taxon>Bacteria</taxon>
        <taxon>Pseudomonadati</taxon>
        <taxon>Pseudomonadota</taxon>
        <taxon>Alphaproteobacteria</taxon>
        <taxon>Hyphomicrobiales</taxon>
        <taxon>Pleomorphomonadaceae</taxon>
        <taxon>Methylobrevis</taxon>
    </lineage>
</organism>
<dbReference type="InterPro" id="IPR012292">
    <property type="entry name" value="Globin/Proto"/>
</dbReference>
<dbReference type="EMBL" id="MCRJ01000095">
    <property type="protein sequence ID" value="ODN69355.1"/>
    <property type="molecule type" value="Genomic_DNA"/>
</dbReference>
<gene>
    <name evidence="6" type="primary">yjbI</name>
    <name evidence="6" type="ORF">A6302_03339</name>
</gene>
<evidence type="ECO:0000313" key="7">
    <source>
        <dbReference type="Proteomes" id="UP000094622"/>
    </source>
</evidence>
<dbReference type="CDD" id="cd14773">
    <property type="entry name" value="TrHb2_PhHbO-like_O"/>
    <property type="match status" value="1"/>
</dbReference>
<evidence type="ECO:0000256" key="3">
    <source>
        <dbReference type="ARBA" id="ARBA00022723"/>
    </source>
</evidence>